<sequence>MARNELDPDVLAGVERFIADQDRPPHGRMSREEAIATIVSDWLMGQGYLPLPGDDEGVTTALEAAEVPKP</sequence>
<organism evidence="1 2">
    <name type="scientific">Devosia crocina</name>
    <dbReference type="NCBI Taxonomy" id="429728"/>
    <lineage>
        <taxon>Bacteria</taxon>
        <taxon>Pseudomonadati</taxon>
        <taxon>Pseudomonadota</taxon>
        <taxon>Alphaproteobacteria</taxon>
        <taxon>Hyphomicrobiales</taxon>
        <taxon>Devosiaceae</taxon>
        <taxon>Devosia</taxon>
    </lineage>
</organism>
<dbReference type="OrthoDB" id="8450163at2"/>
<proteinExistence type="predicted"/>
<keyword evidence="2" id="KW-1185">Reference proteome</keyword>
<accession>A0A1I7N021</accession>
<dbReference type="EMBL" id="FPCK01000001">
    <property type="protein sequence ID" value="SFV28002.1"/>
    <property type="molecule type" value="Genomic_DNA"/>
</dbReference>
<dbReference type="STRING" id="429728.SAMN05216456_0412"/>
<name>A0A1I7N021_9HYPH</name>
<gene>
    <name evidence="1" type="ORF">SAMN05216456_0412</name>
</gene>
<reference evidence="1 2" key="1">
    <citation type="submission" date="2016-10" db="EMBL/GenBank/DDBJ databases">
        <authorList>
            <person name="de Groot N.N."/>
        </authorList>
    </citation>
    <scope>NUCLEOTIDE SEQUENCE [LARGE SCALE GENOMIC DNA]</scope>
    <source>
        <strain evidence="1 2">IPL20</strain>
    </source>
</reference>
<evidence type="ECO:0000313" key="1">
    <source>
        <dbReference type="EMBL" id="SFV28002.1"/>
    </source>
</evidence>
<protein>
    <submittedName>
        <fullName evidence="1">Uncharacterized protein</fullName>
    </submittedName>
</protein>
<evidence type="ECO:0000313" key="2">
    <source>
        <dbReference type="Proteomes" id="UP000199074"/>
    </source>
</evidence>
<dbReference type="RefSeq" id="WP_092420244.1">
    <property type="nucleotide sequence ID" value="NZ_FPCK01000001.1"/>
</dbReference>
<dbReference type="AlphaFoldDB" id="A0A1I7N021"/>
<dbReference type="Proteomes" id="UP000199074">
    <property type="component" value="Unassembled WGS sequence"/>
</dbReference>